<reference evidence="2 3" key="1">
    <citation type="journal article" date="2010" name="Stand. Genomic Sci.">
        <title>Complete genome sequence of Streptosporangium roseum type strain (NI 9100).</title>
        <authorList>
            <person name="Nolan M."/>
            <person name="Sikorski J."/>
            <person name="Jando M."/>
            <person name="Lucas S."/>
            <person name="Lapidus A."/>
            <person name="Glavina Del Rio T."/>
            <person name="Chen F."/>
            <person name="Tice H."/>
            <person name="Pitluck S."/>
            <person name="Cheng J.F."/>
            <person name="Chertkov O."/>
            <person name="Sims D."/>
            <person name="Meincke L."/>
            <person name="Brettin T."/>
            <person name="Han C."/>
            <person name="Detter J.C."/>
            <person name="Bruce D."/>
            <person name="Goodwin L."/>
            <person name="Land M."/>
            <person name="Hauser L."/>
            <person name="Chang Y.J."/>
            <person name="Jeffries C.D."/>
            <person name="Ivanova N."/>
            <person name="Mavromatis K."/>
            <person name="Mikhailova N."/>
            <person name="Chen A."/>
            <person name="Palaniappan K."/>
            <person name="Chain P."/>
            <person name="Rohde M."/>
            <person name="Goker M."/>
            <person name="Bristow J."/>
            <person name="Eisen J.A."/>
            <person name="Markowitz V."/>
            <person name="Hugenholtz P."/>
            <person name="Kyrpides N.C."/>
            <person name="Klenk H.P."/>
        </authorList>
    </citation>
    <scope>NUCLEOTIDE SEQUENCE [LARGE SCALE GENOMIC DNA]</scope>
    <source>
        <strain evidence="3">ATCC 12428 / DSM 43021 / JCM 3005 / NI 9100</strain>
    </source>
</reference>
<dbReference type="eggNOG" id="COG0457">
    <property type="taxonomic scope" value="Bacteria"/>
</dbReference>
<dbReference type="EMBL" id="CP001814">
    <property type="protein sequence ID" value="ACZ87814.1"/>
    <property type="molecule type" value="Genomic_DNA"/>
</dbReference>
<dbReference type="SMART" id="SM00028">
    <property type="entry name" value="TPR"/>
    <property type="match status" value="5"/>
</dbReference>
<dbReference type="RefSeq" id="WP_012891552.1">
    <property type="nucleotide sequence ID" value="NC_013595.1"/>
</dbReference>
<evidence type="ECO:0000259" key="1">
    <source>
        <dbReference type="Pfam" id="PF12862"/>
    </source>
</evidence>
<dbReference type="Gene3D" id="1.25.40.10">
    <property type="entry name" value="Tetratricopeptide repeat domain"/>
    <property type="match status" value="4"/>
</dbReference>
<dbReference type="STRING" id="479432.Sros_5019"/>
<dbReference type="Pfam" id="PF13374">
    <property type="entry name" value="TPR_10"/>
    <property type="match status" value="3"/>
</dbReference>
<dbReference type="OrthoDB" id="3218567at2"/>
<dbReference type="Proteomes" id="UP000002029">
    <property type="component" value="Chromosome"/>
</dbReference>
<name>D2B8K4_STRRD</name>
<evidence type="ECO:0000313" key="2">
    <source>
        <dbReference type="EMBL" id="ACZ87814.1"/>
    </source>
</evidence>
<organism evidence="2 3">
    <name type="scientific">Streptosporangium roseum (strain ATCC 12428 / DSM 43021 / JCM 3005 / KCTC 9067 / NCIMB 10171 / NRRL 2505 / NI 9100)</name>
    <dbReference type="NCBI Taxonomy" id="479432"/>
    <lineage>
        <taxon>Bacteria</taxon>
        <taxon>Bacillati</taxon>
        <taxon>Actinomycetota</taxon>
        <taxon>Actinomycetes</taxon>
        <taxon>Streptosporangiales</taxon>
        <taxon>Streptosporangiaceae</taxon>
        <taxon>Streptosporangium</taxon>
    </lineage>
</organism>
<keyword evidence="3" id="KW-1185">Reference proteome</keyword>
<dbReference type="PANTHER" id="PTHR19959:SF119">
    <property type="entry name" value="FUNGAL LIPASE-LIKE DOMAIN-CONTAINING PROTEIN"/>
    <property type="match status" value="1"/>
</dbReference>
<feature type="domain" description="Anaphase-promoting complex subunit 5" evidence="1">
    <location>
        <begin position="137"/>
        <end position="168"/>
    </location>
</feature>
<dbReference type="KEGG" id="sro:Sros_5019"/>
<dbReference type="Pfam" id="PF12862">
    <property type="entry name" value="ANAPC5"/>
    <property type="match status" value="1"/>
</dbReference>
<dbReference type="AlphaFoldDB" id="D2B8K4"/>
<evidence type="ECO:0000313" key="3">
    <source>
        <dbReference type="Proteomes" id="UP000002029"/>
    </source>
</evidence>
<dbReference type="InterPro" id="IPR011990">
    <property type="entry name" value="TPR-like_helical_dom_sf"/>
</dbReference>
<accession>D2B8K4</accession>
<dbReference type="InterPro" id="IPR026000">
    <property type="entry name" value="Apc5_dom"/>
</dbReference>
<sequence length="455" mass="50029">MSHPHEGVARALAEAEQQVRLFRRLVEADPDRHSPDLASALDAHALLLGLSARREDAVPVAQEAVDLYRDLTGRQPDEYASAFASSLINLGNQLAELGHHHHALVPMREAVELCRHLTSAGPELVSSLEFIGIKLGEMGRHDEALDALNEAMELRRSLIDTGRTDHAIAHWTGLVALIHQLHEMGRTGEAQPYQRMAARYHRHIAATQPDFIAFLDELLNGHGYSVTATGFRRNPGHGTASTPDRDLLARLHEQNEEGMRLMRAGRLDDALVLFEQVIDVLDGESAAAATASPLYNLALVLTKLGRYGEALGPLDRAVHIHRALATSDARRLPQLASSLNNLGWLLLALSRFEDALVPLNEAVALYRRHVESPDGHARSLYNLGVGLGHLRRHREAVTAAEGAVDLLRPLAASDPGAHRASLADALTWLGKQLRHLGRNREARAAEREARRLQVY</sequence>
<dbReference type="InterPro" id="IPR019734">
    <property type="entry name" value="TPR_rpt"/>
</dbReference>
<gene>
    <name evidence="2" type="ordered locus">Sros_5019</name>
</gene>
<dbReference type="HOGENOM" id="CLU_546939_0_0_11"/>
<dbReference type="PANTHER" id="PTHR19959">
    <property type="entry name" value="KINESIN LIGHT CHAIN"/>
    <property type="match status" value="1"/>
</dbReference>
<dbReference type="SUPFAM" id="SSF48452">
    <property type="entry name" value="TPR-like"/>
    <property type="match status" value="2"/>
</dbReference>
<protein>
    <submittedName>
        <fullName evidence="2">TPR repeat-containing protein</fullName>
    </submittedName>
</protein>
<proteinExistence type="predicted"/>